<evidence type="ECO:0000256" key="1">
    <source>
        <dbReference type="ARBA" id="ARBA00009500"/>
    </source>
</evidence>
<feature type="region of interest" description="Disordered" evidence="5">
    <location>
        <begin position="430"/>
        <end position="538"/>
    </location>
</feature>
<organism evidence="7 8">
    <name type="scientific">Cryptotermes secundus</name>
    <dbReference type="NCBI Taxonomy" id="105785"/>
    <lineage>
        <taxon>Eukaryota</taxon>
        <taxon>Metazoa</taxon>
        <taxon>Ecdysozoa</taxon>
        <taxon>Arthropoda</taxon>
        <taxon>Hexapoda</taxon>
        <taxon>Insecta</taxon>
        <taxon>Pterygota</taxon>
        <taxon>Neoptera</taxon>
        <taxon>Polyneoptera</taxon>
        <taxon>Dictyoptera</taxon>
        <taxon>Blattodea</taxon>
        <taxon>Blattoidea</taxon>
        <taxon>Termitoidae</taxon>
        <taxon>Kalotermitidae</taxon>
        <taxon>Cryptotermitinae</taxon>
        <taxon>Cryptotermes</taxon>
    </lineage>
</organism>
<dbReference type="STRING" id="105785.A0A2J7QEL8"/>
<gene>
    <name evidence="7" type="ORF">B7P43_G10405</name>
</gene>
<comment type="similarity">
    <text evidence="1 4">Belongs to the serpin family.</text>
</comment>
<reference evidence="7 8" key="1">
    <citation type="submission" date="2017-12" db="EMBL/GenBank/DDBJ databases">
        <title>Hemimetabolous genomes reveal molecular basis of termite eusociality.</title>
        <authorList>
            <person name="Harrison M.C."/>
            <person name="Jongepier E."/>
            <person name="Robertson H.M."/>
            <person name="Arning N."/>
            <person name="Bitard-Feildel T."/>
            <person name="Chao H."/>
            <person name="Childers C.P."/>
            <person name="Dinh H."/>
            <person name="Doddapaneni H."/>
            <person name="Dugan S."/>
            <person name="Gowin J."/>
            <person name="Greiner C."/>
            <person name="Han Y."/>
            <person name="Hu H."/>
            <person name="Hughes D.S.T."/>
            <person name="Huylmans A.-K."/>
            <person name="Kemena C."/>
            <person name="Kremer L.P.M."/>
            <person name="Lee S.L."/>
            <person name="Lopez-Ezquerra A."/>
            <person name="Mallet L."/>
            <person name="Monroy-Kuhn J.M."/>
            <person name="Moser A."/>
            <person name="Murali S.C."/>
            <person name="Muzny D.M."/>
            <person name="Otani S."/>
            <person name="Piulachs M.-D."/>
            <person name="Poelchau M."/>
            <person name="Qu J."/>
            <person name="Schaub F."/>
            <person name="Wada-Katsumata A."/>
            <person name="Worley K.C."/>
            <person name="Xie Q."/>
            <person name="Ylla G."/>
            <person name="Poulsen M."/>
            <person name="Gibbs R.A."/>
            <person name="Schal C."/>
            <person name="Richards S."/>
            <person name="Belles X."/>
            <person name="Korb J."/>
            <person name="Bornberg-Bauer E."/>
        </authorList>
    </citation>
    <scope>NUCLEOTIDE SEQUENCE [LARGE SCALE GENOMIC DNA]</scope>
    <source>
        <tissue evidence="7">Whole body</tissue>
    </source>
</reference>
<sequence>MGTSLFYVTGAAFVSIMIQQSSSQIASVRAKQDAESRDRFNFFDLELLKSLATSQHGNLLFSPASVKAALGMILEGARGKSAKQLQEALRLPDDETVMRDQFTNLLNSLQVNNPSNIVEAANQIFLSHTITPQLQYESVLKKHYMAQIEKVDFSSPVSAAQFINRWVNMLTHGHIPSLVDSDNLSRNTKLMIANAMYFKGKWRNAFDFDKTSVKCFYVEVNQCLDTYFMEIVNVYNYAYISNLHAHAVELPYEGNQFSLLLLLPTKRNEIHQMIRDLTHVSLHNIVSSLELTDILVSVPRFSIDYSTDLTQKLNELEIQEVFSTNANLTGMVQWGNQNLHISNIFHKTKIEINEEGTVAAAATGTLVVPLMGTSLPKLIFNHPFLFFLRNTETGDILFAGRLSEPEAAKQPVSGSLTDSQLSELTQGIFTSRPAARPGVPVVPSNTYNPASSSSNAHRPGLLPSATLNSNSNIPVPQTQPTITNYYSSPRNLNTGNLPSSASYQSYPQPLQIRSVGNNPLQPNTAQYQPNSNTETFDTSNPEMVEIQYGQVPMQFSSTSGNHASATVSAQYPSAVNESSQGDVLTDANQSYNDRIHFSP</sequence>
<dbReference type="InParanoid" id="A0A2J7QEL8"/>
<evidence type="ECO:0000256" key="2">
    <source>
        <dbReference type="ARBA" id="ARBA00022690"/>
    </source>
</evidence>
<dbReference type="InterPro" id="IPR042185">
    <property type="entry name" value="Serpin_sf_2"/>
</dbReference>
<keyword evidence="2" id="KW-0646">Protease inhibitor</keyword>
<keyword evidence="8" id="KW-1185">Reference proteome</keyword>
<feature type="compositionally biased region" description="Polar residues" evidence="5">
    <location>
        <begin position="568"/>
        <end position="592"/>
    </location>
</feature>
<dbReference type="GO" id="GO:0005615">
    <property type="term" value="C:extracellular space"/>
    <property type="evidence" value="ECO:0007669"/>
    <property type="project" value="InterPro"/>
</dbReference>
<feature type="compositionally biased region" description="Low complexity" evidence="5">
    <location>
        <begin position="497"/>
        <end position="511"/>
    </location>
</feature>
<dbReference type="SUPFAM" id="SSF56574">
    <property type="entry name" value="Serpins"/>
    <property type="match status" value="1"/>
</dbReference>
<feature type="compositionally biased region" description="Polar residues" evidence="5">
    <location>
        <begin position="444"/>
        <end position="456"/>
    </location>
</feature>
<dbReference type="PROSITE" id="PS00284">
    <property type="entry name" value="SERPIN"/>
    <property type="match status" value="1"/>
</dbReference>
<protein>
    <submittedName>
        <fullName evidence="7">Serpin B8</fullName>
    </submittedName>
</protein>
<dbReference type="EMBL" id="NEVH01015307">
    <property type="protein sequence ID" value="PNF27032.1"/>
    <property type="molecule type" value="Genomic_DNA"/>
</dbReference>
<dbReference type="EMBL" id="NEVH01015307">
    <property type="protein sequence ID" value="PNF27034.1"/>
    <property type="molecule type" value="Genomic_DNA"/>
</dbReference>
<evidence type="ECO:0000256" key="5">
    <source>
        <dbReference type="SAM" id="MobiDB-lite"/>
    </source>
</evidence>
<dbReference type="PANTHER" id="PTHR11461">
    <property type="entry name" value="SERINE PROTEASE INHIBITOR, SERPIN"/>
    <property type="match status" value="1"/>
</dbReference>
<feature type="domain" description="Serpin" evidence="6">
    <location>
        <begin position="45"/>
        <end position="405"/>
    </location>
</feature>
<dbReference type="Proteomes" id="UP000235965">
    <property type="component" value="Unassembled WGS sequence"/>
</dbReference>
<evidence type="ECO:0000313" key="7">
    <source>
        <dbReference type="EMBL" id="PNF27034.1"/>
    </source>
</evidence>
<dbReference type="InterPro" id="IPR042178">
    <property type="entry name" value="Serpin_sf_1"/>
</dbReference>
<dbReference type="Pfam" id="PF00079">
    <property type="entry name" value="Serpin"/>
    <property type="match status" value="1"/>
</dbReference>
<feature type="compositionally biased region" description="Low complexity" evidence="5">
    <location>
        <begin position="432"/>
        <end position="443"/>
    </location>
</feature>
<feature type="compositionally biased region" description="Polar residues" evidence="5">
    <location>
        <begin position="514"/>
        <end position="538"/>
    </location>
</feature>
<dbReference type="Gene3D" id="2.30.39.10">
    <property type="entry name" value="Alpha-1-antitrypsin, domain 1"/>
    <property type="match status" value="1"/>
</dbReference>
<feature type="compositionally biased region" description="Polar residues" evidence="5">
    <location>
        <begin position="465"/>
        <end position="496"/>
    </location>
</feature>
<dbReference type="PANTHER" id="PTHR11461:SF211">
    <property type="entry name" value="GH10112P-RELATED"/>
    <property type="match status" value="1"/>
</dbReference>
<dbReference type="SMART" id="SM00093">
    <property type="entry name" value="SERPIN"/>
    <property type="match status" value="1"/>
</dbReference>
<evidence type="ECO:0000256" key="3">
    <source>
        <dbReference type="ARBA" id="ARBA00022900"/>
    </source>
</evidence>
<comment type="caution">
    <text evidence="7">The sequence shown here is derived from an EMBL/GenBank/DDBJ whole genome shotgun (WGS) entry which is preliminary data.</text>
</comment>
<dbReference type="InterPro" id="IPR036186">
    <property type="entry name" value="Serpin_sf"/>
</dbReference>
<dbReference type="AlphaFoldDB" id="A0A2J7QEL8"/>
<evidence type="ECO:0000256" key="4">
    <source>
        <dbReference type="RuleBase" id="RU000411"/>
    </source>
</evidence>
<accession>A0A2J7QEL8</accession>
<evidence type="ECO:0000313" key="8">
    <source>
        <dbReference type="Proteomes" id="UP000235965"/>
    </source>
</evidence>
<dbReference type="Gene3D" id="3.30.497.10">
    <property type="entry name" value="Antithrombin, subunit I, domain 2"/>
    <property type="match status" value="1"/>
</dbReference>
<dbReference type="OrthoDB" id="671595at2759"/>
<evidence type="ECO:0000259" key="6">
    <source>
        <dbReference type="SMART" id="SM00093"/>
    </source>
</evidence>
<proteinExistence type="inferred from homology"/>
<dbReference type="InterPro" id="IPR023796">
    <property type="entry name" value="Serpin_dom"/>
</dbReference>
<dbReference type="InterPro" id="IPR023795">
    <property type="entry name" value="Serpin_CS"/>
</dbReference>
<keyword evidence="3" id="KW-0722">Serine protease inhibitor</keyword>
<dbReference type="InterPro" id="IPR000215">
    <property type="entry name" value="Serpin_fam"/>
</dbReference>
<dbReference type="GO" id="GO:0004867">
    <property type="term" value="F:serine-type endopeptidase inhibitor activity"/>
    <property type="evidence" value="ECO:0007669"/>
    <property type="project" value="UniProtKB-KW"/>
</dbReference>
<feature type="region of interest" description="Disordered" evidence="5">
    <location>
        <begin position="568"/>
        <end position="599"/>
    </location>
</feature>
<name>A0A2J7QEL8_9NEOP</name>